<dbReference type="EMBL" id="FUZA01000003">
    <property type="protein sequence ID" value="SKB93700.1"/>
    <property type="molecule type" value="Genomic_DNA"/>
</dbReference>
<accession>A0A1T5FC10</accession>
<dbReference type="RefSeq" id="WP_082215555.1">
    <property type="nucleotide sequence ID" value="NZ_FUZA01000003.1"/>
</dbReference>
<name>A0A1T5FC10_9BACT</name>
<sequence>MKIKNVWFDASNIYVVTDSGHTIGNPLEWFIRLKNATSEQREKFEIGPEGNSLHWEEIDEDLSLESLFDFKRELHYAKI</sequence>
<protein>
    <recommendedName>
        <fullName evidence="3">DUF2442 domain-containing protein</fullName>
    </recommendedName>
</protein>
<gene>
    <name evidence="1" type="ORF">SAMN05660293_03024</name>
</gene>
<reference evidence="2" key="1">
    <citation type="submission" date="2017-02" db="EMBL/GenBank/DDBJ databases">
        <authorList>
            <person name="Varghese N."/>
            <person name="Submissions S."/>
        </authorList>
    </citation>
    <scope>NUCLEOTIDE SEQUENCE [LARGE SCALE GENOMIC DNA]</scope>
    <source>
        <strain evidence="2">DSM 22270</strain>
    </source>
</reference>
<dbReference type="AlphaFoldDB" id="A0A1T5FC10"/>
<evidence type="ECO:0008006" key="3">
    <source>
        <dbReference type="Google" id="ProtNLM"/>
    </source>
</evidence>
<dbReference type="OrthoDB" id="9807561at2"/>
<dbReference type="Pfam" id="PF10387">
    <property type="entry name" value="DUF2442"/>
    <property type="match status" value="1"/>
</dbReference>
<evidence type="ECO:0000313" key="1">
    <source>
        <dbReference type="EMBL" id="SKB93700.1"/>
    </source>
</evidence>
<dbReference type="InterPro" id="IPR018841">
    <property type="entry name" value="DUF2442"/>
</dbReference>
<keyword evidence="2" id="KW-1185">Reference proteome</keyword>
<dbReference type="Proteomes" id="UP000190897">
    <property type="component" value="Unassembled WGS sequence"/>
</dbReference>
<proteinExistence type="predicted"/>
<dbReference type="Gene3D" id="3.30.2020.40">
    <property type="entry name" value="Uncharacterised protein PF10387, DUF2442"/>
    <property type="match status" value="1"/>
</dbReference>
<evidence type="ECO:0000313" key="2">
    <source>
        <dbReference type="Proteomes" id="UP000190897"/>
    </source>
</evidence>
<dbReference type="STRING" id="651661.SAMN05660293_03024"/>
<organism evidence="1 2">
    <name type="scientific">Dyadobacter psychrophilus</name>
    <dbReference type="NCBI Taxonomy" id="651661"/>
    <lineage>
        <taxon>Bacteria</taxon>
        <taxon>Pseudomonadati</taxon>
        <taxon>Bacteroidota</taxon>
        <taxon>Cytophagia</taxon>
        <taxon>Cytophagales</taxon>
        <taxon>Spirosomataceae</taxon>
        <taxon>Dyadobacter</taxon>
    </lineage>
</organism>